<feature type="domain" description="PAC" evidence="3">
    <location>
        <begin position="459"/>
        <end position="511"/>
    </location>
</feature>
<dbReference type="InterPro" id="IPR001610">
    <property type="entry name" value="PAC"/>
</dbReference>
<dbReference type="InterPro" id="IPR000700">
    <property type="entry name" value="PAS-assoc_C"/>
</dbReference>
<name>A0ABR6RIP8_9BURK</name>
<dbReference type="SUPFAM" id="SSF55073">
    <property type="entry name" value="Nucleotide cyclase"/>
    <property type="match status" value="1"/>
</dbReference>
<dbReference type="Gene3D" id="3.30.70.270">
    <property type="match status" value="1"/>
</dbReference>
<keyword evidence="2" id="KW-1133">Transmembrane helix</keyword>
<comment type="caution">
    <text evidence="5">The sequence shown here is derived from an EMBL/GenBank/DDBJ whole genome shotgun (WGS) entry which is preliminary data.</text>
</comment>
<dbReference type="Proteomes" id="UP000562492">
    <property type="component" value="Unassembled WGS sequence"/>
</dbReference>
<dbReference type="Gene3D" id="3.30.450.20">
    <property type="entry name" value="PAS domain"/>
    <property type="match status" value="1"/>
</dbReference>
<dbReference type="Pfam" id="PF08447">
    <property type="entry name" value="PAS_3"/>
    <property type="match status" value="1"/>
</dbReference>
<evidence type="ECO:0000313" key="5">
    <source>
        <dbReference type="EMBL" id="MBB6579033.1"/>
    </source>
</evidence>
<keyword evidence="2" id="KW-0472">Membrane</keyword>
<dbReference type="InterPro" id="IPR029787">
    <property type="entry name" value="Nucleotide_cyclase"/>
</dbReference>
<evidence type="ECO:0000313" key="6">
    <source>
        <dbReference type="Proteomes" id="UP000562492"/>
    </source>
</evidence>
<dbReference type="CDD" id="cd00130">
    <property type="entry name" value="PAS"/>
    <property type="match status" value="1"/>
</dbReference>
<proteinExistence type="predicted"/>
<dbReference type="PANTHER" id="PTHR44757">
    <property type="entry name" value="DIGUANYLATE CYCLASE DGCP"/>
    <property type="match status" value="1"/>
</dbReference>
<dbReference type="SUPFAM" id="SSF55785">
    <property type="entry name" value="PYP-like sensor domain (PAS domain)"/>
    <property type="match status" value="1"/>
</dbReference>
<dbReference type="PROSITE" id="PS50887">
    <property type="entry name" value="GGDEF"/>
    <property type="match status" value="1"/>
</dbReference>
<dbReference type="Pfam" id="PF00990">
    <property type="entry name" value="GGDEF"/>
    <property type="match status" value="1"/>
</dbReference>
<dbReference type="PANTHER" id="PTHR44757:SF2">
    <property type="entry name" value="BIOFILM ARCHITECTURE MAINTENANCE PROTEIN MBAA"/>
    <property type="match status" value="1"/>
</dbReference>
<keyword evidence="2" id="KW-0812">Transmembrane</keyword>
<dbReference type="EMBL" id="JACHKZ010000022">
    <property type="protein sequence ID" value="MBB6579033.1"/>
    <property type="molecule type" value="Genomic_DNA"/>
</dbReference>
<dbReference type="NCBIfam" id="TIGR00254">
    <property type="entry name" value="GGDEF"/>
    <property type="match status" value="1"/>
</dbReference>
<gene>
    <name evidence="5" type="ORF">HNP33_003143</name>
</gene>
<dbReference type="CDD" id="cd01949">
    <property type="entry name" value="GGDEF"/>
    <property type="match status" value="1"/>
</dbReference>
<dbReference type="InterPro" id="IPR013655">
    <property type="entry name" value="PAS_fold_3"/>
</dbReference>
<feature type="domain" description="GGDEF" evidence="4">
    <location>
        <begin position="539"/>
        <end position="673"/>
    </location>
</feature>
<dbReference type="NCBIfam" id="TIGR00229">
    <property type="entry name" value="sensory_box"/>
    <property type="match status" value="1"/>
</dbReference>
<organism evidence="5 6">
    <name type="scientific">Comamonas odontotermitis</name>
    <dbReference type="NCBI Taxonomy" id="379895"/>
    <lineage>
        <taxon>Bacteria</taxon>
        <taxon>Pseudomonadati</taxon>
        <taxon>Pseudomonadota</taxon>
        <taxon>Betaproteobacteria</taxon>
        <taxon>Burkholderiales</taxon>
        <taxon>Comamonadaceae</taxon>
        <taxon>Comamonas</taxon>
    </lineage>
</organism>
<dbReference type="InterPro" id="IPR000014">
    <property type="entry name" value="PAS"/>
</dbReference>
<dbReference type="InterPro" id="IPR052155">
    <property type="entry name" value="Biofilm_reg_signaling"/>
</dbReference>
<dbReference type="PROSITE" id="PS50113">
    <property type="entry name" value="PAC"/>
    <property type="match status" value="1"/>
</dbReference>
<keyword evidence="6" id="KW-1185">Reference proteome</keyword>
<accession>A0ABR6RIP8</accession>
<feature type="transmembrane region" description="Helical" evidence="2">
    <location>
        <begin position="40"/>
        <end position="60"/>
    </location>
</feature>
<evidence type="ECO:0000259" key="4">
    <source>
        <dbReference type="PROSITE" id="PS50887"/>
    </source>
</evidence>
<dbReference type="InterPro" id="IPR000160">
    <property type="entry name" value="GGDEF_dom"/>
</dbReference>
<dbReference type="SMART" id="SM00267">
    <property type="entry name" value="GGDEF"/>
    <property type="match status" value="1"/>
</dbReference>
<feature type="region of interest" description="Disordered" evidence="1">
    <location>
        <begin position="1"/>
        <end position="28"/>
    </location>
</feature>
<evidence type="ECO:0000256" key="1">
    <source>
        <dbReference type="SAM" id="MobiDB-lite"/>
    </source>
</evidence>
<dbReference type="InterPro" id="IPR043128">
    <property type="entry name" value="Rev_trsase/Diguanyl_cyclase"/>
</dbReference>
<evidence type="ECO:0000256" key="2">
    <source>
        <dbReference type="SAM" id="Phobius"/>
    </source>
</evidence>
<dbReference type="Gene3D" id="6.10.340.10">
    <property type="match status" value="1"/>
</dbReference>
<reference evidence="5 6" key="1">
    <citation type="submission" date="2020-08" db="EMBL/GenBank/DDBJ databases">
        <title>Functional genomics of gut bacteria from endangered species of beetles.</title>
        <authorList>
            <person name="Carlos-Shanley C."/>
        </authorList>
    </citation>
    <scope>NUCLEOTIDE SEQUENCE [LARGE SCALE GENOMIC DNA]</scope>
    <source>
        <strain evidence="5 6">S00124</strain>
    </source>
</reference>
<evidence type="ECO:0000259" key="3">
    <source>
        <dbReference type="PROSITE" id="PS50113"/>
    </source>
</evidence>
<feature type="compositionally biased region" description="Polar residues" evidence="1">
    <location>
        <begin position="1"/>
        <end position="14"/>
    </location>
</feature>
<dbReference type="InterPro" id="IPR035965">
    <property type="entry name" value="PAS-like_dom_sf"/>
</dbReference>
<sequence>MSSPAARSSVTSLQEPAAKPDSAAPHSAAPRWRARSLRTYLIVMMLAAALPVLIASIYTVQHVARSYRDNSLRRMLDTTKNLGHIIESDLAGRAAMLEAYAANAESENAEALAKWLVLTGMDSDSMLVVTAPGSDSPLLVSAHSHIKGYVPPGLVQQALSGKAPVFSQLFFHDDKPRIAIAVRMKKTGGKVLMLTTTPQHLVSAAQDTSDQGALIAVTDGNGRMLARSVQPERYIGSPVPDWQKLKEVGATSGTFEAERADKGKVVFAFHEIKGTPGWVIVAGESLEAFNARWQKPMLNIALVGTVALIVAMLLSAWVSRQLLRPIRQLTDASRTGSAYDTPGADEHQVLMVKEYETLRRSLANARAQLQSALGRQRQIAHALSVSEQRSRTLAHAGAAVLWTLDAQGRATSMVGWQVLAGMPDSTALGFGWLRRIHPADVADLRRQAADLLPNSEHALDVEFRLRTHDGQWRWMRARGAAILGAEQHVHEWLGVLEDVDDRKRAQAAVAYLAHHDPLTGLPNRSLLQNHISSVGSTCASGALLYLDLDRFKQVNDTLGHAAGDTLLCSVAERLRGLLRDTDLVVRLGGDEFCIVQKASSPQAAASLAQRVIDVLSADYFIEGQRVNIGASVGITMHLGQTQALDPDRLLREADIALYEAKKQGRGRYVFYTQDLSA</sequence>
<dbReference type="RefSeq" id="WP_184710064.1">
    <property type="nucleotide sequence ID" value="NZ_JACHKZ010000022.1"/>
</dbReference>
<protein>
    <submittedName>
        <fullName evidence="5">Diguanylate cyclase (GGDEF)-like protein/PAS domain S-box-containing protein</fullName>
    </submittedName>
</protein>
<dbReference type="SMART" id="SM00086">
    <property type="entry name" value="PAC"/>
    <property type="match status" value="1"/>
</dbReference>
<dbReference type="CDD" id="cd18774">
    <property type="entry name" value="PDC2_HK_sensor"/>
    <property type="match status" value="1"/>
</dbReference>
<feature type="transmembrane region" description="Helical" evidence="2">
    <location>
        <begin position="298"/>
        <end position="318"/>
    </location>
</feature>